<keyword evidence="3" id="KW-1185">Reference proteome</keyword>
<comment type="similarity">
    <text evidence="1">Belongs to the CAP family.</text>
</comment>
<proteinExistence type="inferred from homology"/>
<reference evidence="4" key="1">
    <citation type="submission" date="2025-08" db="UniProtKB">
        <authorList>
            <consortium name="RefSeq"/>
        </authorList>
    </citation>
    <scope>IDENTIFICATION</scope>
    <source>
        <tissue evidence="4">Muscle</tissue>
    </source>
</reference>
<protein>
    <submittedName>
        <fullName evidence="4">Adenylyl cyclase-associated protein-like</fullName>
    </submittedName>
</protein>
<dbReference type="Pfam" id="PF08603">
    <property type="entry name" value="CAP_C"/>
    <property type="match status" value="1"/>
</dbReference>
<dbReference type="SMART" id="SM00673">
    <property type="entry name" value="CARP"/>
    <property type="match status" value="2"/>
</dbReference>
<evidence type="ECO:0000259" key="2">
    <source>
        <dbReference type="PROSITE" id="PS51329"/>
    </source>
</evidence>
<dbReference type="RefSeq" id="XP_013792440.1">
    <property type="nucleotide sequence ID" value="XM_013936986.2"/>
</dbReference>
<dbReference type="InterPro" id="IPR017901">
    <property type="entry name" value="C-CAP_CF_C-like"/>
</dbReference>
<feature type="domain" description="C-CAP/cofactor C-like" evidence="2">
    <location>
        <begin position="1"/>
        <end position="107"/>
    </location>
</feature>
<gene>
    <name evidence="4" type="primary">LOC106476325</name>
</gene>
<dbReference type="PROSITE" id="PS51329">
    <property type="entry name" value="C_CAP_COFACTOR_C"/>
    <property type="match status" value="1"/>
</dbReference>
<dbReference type="PANTHER" id="PTHR10652:SF0">
    <property type="entry name" value="ADENYLYL CYCLASE-ASSOCIATED PROTEIN"/>
    <property type="match status" value="1"/>
</dbReference>
<evidence type="ECO:0000313" key="3">
    <source>
        <dbReference type="Proteomes" id="UP000694941"/>
    </source>
</evidence>
<dbReference type="InterPro" id="IPR028417">
    <property type="entry name" value="CAP_CS_C"/>
</dbReference>
<dbReference type="InterPro" id="IPR013912">
    <property type="entry name" value="Adenylate_cyclase-assoc_CAP_C"/>
</dbReference>
<dbReference type="InterPro" id="IPR016098">
    <property type="entry name" value="CAP/MinC_C"/>
</dbReference>
<accession>A0ABM1C161</accession>
<dbReference type="Gene3D" id="2.160.20.70">
    <property type="match status" value="1"/>
</dbReference>
<evidence type="ECO:0000313" key="4">
    <source>
        <dbReference type="RefSeq" id="XP_013792440.1"/>
    </source>
</evidence>
<dbReference type="InterPro" id="IPR001837">
    <property type="entry name" value="Adenylate_cyclase-assoc_CAP"/>
</dbReference>
<dbReference type="Proteomes" id="UP000694941">
    <property type="component" value="Unplaced"/>
</dbReference>
<dbReference type="InterPro" id="IPR006599">
    <property type="entry name" value="CARP_motif"/>
</dbReference>
<name>A0ABM1C161_LIMPO</name>
<evidence type="ECO:0000256" key="1">
    <source>
        <dbReference type="ARBA" id="ARBA00007659"/>
    </source>
</evidence>
<organism evidence="3 4">
    <name type="scientific">Limulus polyphemus</name>
    <name type="common">Atlantic horseshoe crab</name>
    <dbReference type="NCBI Taxonomy" id="6850"/>
    <lineage>
        <taxon>Eukaryota</taxon>
        <taxon>Metazoa</taxon>
        <taxon>Ecdysozoa</taxon>
        <taxon>Arthropoda</taxon>
        <taxon>Chelicerata</taxon>
        <taxon>Merostomata</taxon>
        <taxon>Xiphosura</taxon>
        <taxon>Limulidae</taxon>
        <taxon>Limulus</taxon>
    </lineage>
</organism>
<dbReference type="PANTHER" id="PTHR10652">
    <property type="entry name" value="ADENYLYL CYCLASE-ASSOCIATED PROTEIN"/>
    <property type="match status" value="1"/>
</dbReference>
<sequence>MNQAVQVFQCNDCLVVVKGKVNAITVDTCKKTSIVFDDLVSSMEFINCDRIQAQCMGKCPTISVDKTDGAQLFLCKDALDVQIFSSKSSEINVSVPQASGDYVEFAVPEQFKTTWTGKGIHTECVDKM</sequence>
<dbReference type="SUPFAM" id="SSF69340">
    <property type="entry name" value="C-terminal domain of adenylylcyclase associated protein"/>
    <property type="match status" value="1"/>
</dbReference>
<dbReference type="GeneID" id="106476325"/>
<dbReference type="PROSITE" id="PS01089">
    <property type="entry name" value="CAP_2"/>
    <property type="match status" value="1"/>
</dbReference>
<dbReference type="InterPro" id="IPR036223">
    <property type="entry name" value="CAP_C_sf"/>
</dbReference>